<comment type="caution">
    <text evidence="3">The sequence shown here is derived from an EMBL/GenBank/DDBJ whole genome shotgun (WGS) entry which is preliminary data.</text>
</comment>
<dbReference type="Proteomes" id="UP000696485">
    <property type="component" value="Unassembled WGS sequence"/>
</dbReference>
<dbReference type="Pfam" id="PF07987">
    <property type="entry name" value="DUF1775"/>
    <property type="match status" value="1"/>
</dbReference>
<gene>
    <name evidence="3" type="ORF">BG006_005536</name>
</gene>
<protein>
    <recommendedName>
        <fullName evidence="2">YncI copper-binding domain-containing protein</fullName>
    </recommendedName>
</protein>
<evidence type="ECO:0000313" key="3">
    <source>
        <dbReference type="EMBL" id="KAF9331622.1"/>
    </source>
</evidence>
<dbReference type="InterPro" id="IPR038507">
    <property type="entry name" value="YcnI-like_sf"/>
</dbReference>
<organism evidence="3 4">
    <name type="scientific">Podila minutissima</name>
    <dbReference type="NCBI Taxonomy" id="64525"/>
    <lineage>
        <taxon>Eukaryota</taxon>
        <taxon>Fungi</taxon>
        <taxon>Fungi incertae sedis</taxon>
        <taxon>Mucoromycota</taxon>
        <taxon>Mortierellomycotina</taxon>
        <taxon>Mortierellomycetes</taxon>
        <taxon>Mortierellales</taxon>
        <taxon>Mortierellaceae</taxon>
        <taxon>Podila</taxon>
    </lineage>
</organism>
<dbReference type="InterPro" id="IPR012533">
    <property type="entry name" value="YcnI-copper_dom"/>
</dbReference>
<feature type="signal peptide" evidence="1">
    <location>
        <begin position="1"/>
        <end position="22"/>
    </location>
</feature>
<proteinExistence type="predicted"/>
<reference evidence="3" key="1">
    <citation type="journal article" date="2020" name="Fungal Divers.">
        <title>Resolving the Mortierellaceae phylogeny through synthesis of multi-gene phylogenetics and phylogenomics.</title>
        <authorList>
            <person name="Vandepol N."/>
            <person name="Liber J."/>
            <person name="Desiro A."/>
            <person name="Na H."/>
            <person name="Kennedy M."/>
            <person name="Barry K."/>
            <person name="Grigoriev I.V."/>
            <person name="Miller A.N."/>
            <person name="O'Donnell K."/>
            <person name="Stajich J.E."/>
            <person name="Bonito G."/>
        </authorList>
    </citation>
    <scope>NUCLEOTIDE SEQUENCE</scope>
    <source>
        <strain evidence="3">NVP1</strain>
    </source>
</reference>
<dbReference type="EMBL" id="JAAAUY010000311">
    <property type="protein sequence ID" value="KAF9331622.1"/>
    <property type="molecule type" value="Genomic_DNA"/>
</dbReference>
<evidence type="ECO:0000313" key="4">
    <source>
        <dbReference type="Proteomes" id="UP000696485"/>
    </source>
</evidence>
<keyword evidence="4" id="KW-1185">Reference proteome</keyword>
<evidence type="ECO:0000256" key="1">
    <source>
        <dbReference type="SAM" id="SignalP"/>
    </source>
</evidence>
<evidence type="ECO:0000259" key="2">
    <source>
        <dbReference type="Pfam" id="PF07987"/>
    </source>
</evidence>
<dbReference type="CDD" id="cd08545">
    <property type="entry name" value="YcnI_like"/>
    <property type="match status" value="1"/>
</dbReference>
<sequence>MKFTAAVATVVSTLFLASSAQAHVTANPSVAVSGTYFQTNFRVPHGCSGNATDLVIVQIPKGVASVKPRATVPWATTIQMVPLDTPIVTPTGTINTTVGSVTWANGNLPDNMYEDFGLQFKLPVMTGPLYWSVMQRCTNGAWNNWTNVPDAAGKTAGFPAAVINVGNATTTGGPGAGATGAPDVSKNGAGSLQLSGFAVLAAVALSMF</sequence>
<name>A0A9P5SMY0_9FUNG</name>
<keyword evidence="1" id="KW-0732">Signal</keyword>
<dbReference type="AlphaFoldDB" id="A0A9P5SMY0"/>
<feature type="domain" description="YncI copper-binding" evidence="2">
    <location>
        <begin position="23"/>
        <end position="165"/>
    </location>
</feature>
<feature type="chain" id="PRO_5040116943" description="YncI copper-binding domain-containing protein" evidence="1">
    <location>
        <begin position="23"/>
        <end position="208"/>
    </location>
</feature>
<dbReference type="Gene3D" id="2.60.40.2230">
    <property type="entry name" value="Uncharacterised protein YcnI-like PF07987, DUF1775"/>
    <property type="match status" value="1"/>
</dbReference>
<accession>A0A9P5SMY0</accession>